<dbReference type="Pfam" id="PF00069">
    <property type="entry name" value="Pkinase"/>
    <property type="match status" value="1"/>
</dbReference>
<evidence type="ECO:0000259" key="13">
    <source>
        <dbReference type="PROSITE" id="PS50011"/>
    </source>
</evidence>
<dbReference type="PROSITE" id="PS00108">
    <property type="entry name" value="PROTEIN_KINASE_ST"/>
    <property type="match status" value="1"/>
</dbReference>
<keyword evidence="5 14" id="KW-0418">Kinase</keyword>
<feature type="binding site" evidence="8">
    <location>
        <position position="288"/>
    </location>
    <ligand>
        <name>ATP</name>
        <dbReference type="ChEBI" id="CHEBI:30616"/>
    </ligand>
</feature>
<evidence type="ECO:0000256" key="2">
    <source>
        <dbReference type="ARBA" id="ARBA00022527"/>
    </source>
</evidence>
<dbReference type="PROSITE" id="PS50006">
    <property type="entry name" value="FHA_DOMAIN"/>
    <property type="match status" value="1"/>
</dbReference>
<dbReference type="InterPro" id="IPR017441">
    <property type="entry name" value="Protein_kinase_ATP_BS"/>
</dbReference>
<accession>A0A5M3N308</accession>
<evidence type="ECO:0000313" key="14">
    <source>
        <dbReference type="EMBL" id="EIW85779.1"/>
    </source>
</evidence>
<dbReference type="InterPro" id="IPR000253">
    <property type="entry name" value="FHA_dom"/>
</dbReference>
<keyword evidence="6 8" id="KW-0067">ATP-binding</keyword>
<dbReference type="GO" id="GO:0004674">
    <property type="term" value="F:protein serine/threonine kinase activity"/>
    <property type="evidence" value="ECO:0007669"/>
    <property type="project" value="UniProtKB-KW"/>
</dbReference>
<feature type="domain" description="Protein kinase" evidence="13">
    <location>
        <begin position="142"/>
        <end position="406"/>
    </location>
</feature>
<dbReference type="OMA" id="SAYFNTI"/>
<dbReference type="InterPro" id="IPR011009">
    <property type="entry name" value="Kinase-like_dom_sf"/>
</dbReference>
<keyword evidence="2 11" id="KW-0723">Serine/threonine-protein kinase</keyword>
<evidence type="ECO:0000256" key="4">
    <source>
        <dbReference type="ARBA" id="ARBA00022741"/>
    </source>
</evidence>
<keyword evidence="3" id="KW-0808">Transferase</keyword>
<dbReference type="PANTHER" id="PTHR24350">
    <property type="entry name" value="SERINE/THREONINE-PROTEIN KINASE IAL-RELATED"/>
    <property type="match status" value="1"/>
</dbReference>
<dbReference type="InterPro" id="IPR008271">
    <property type="entry name" value="Ser/Thr_kinase_AS"/>
</dbReference>
<gene>
    <name evidence="14" type="ORF">CONPUDRAFT_48372</name>
</gene>
<dbReference type="FunFam" id="3.30.200.20:FF:000042">
    <property type="entry name" value="Aurora kinase A"/>
    <property type="match status" value="1"/>
</dbReference>
<evidence type="ECO:0000256" key="7">
    <source>
        <dbReference type="PIRSR" id="PIRSR630616-1"/>
    </source>
</evidence>
<dbReference type="Gene3D" id="3.30.200.20">
    <property type="entry name" value="Phosphorylase Kinase, domain 1"/>
    <property type="match status" value="1"/>
</dbReference>
<dbReference type="InterPro" id="IPR030616">
    <property type="entry name" value="Aur-like"/>
</dbReference>
<sequence>MQEAPESTDRFDHRDDLWGVLQPCSAYFNTIELYKLQPEVFVGQNFEQKKVVLPGLRVSNNHCTITWDGRTDEKSTVMVTDTSTNGTWINGEKIKNGGSRPLRDGNEIAFGQLISTEPLEDYRYIYRHLACVPPARSLEASYKLTCPLGHGAFATVMKAFSRATRQCYAVKIIEARKLKRLRTMYRNKQFSKEVNILSSLRHDNICQLKEVFYQEADICLVLEFVDGGTLSDYIRTQGPLKESTARHITFQIIDAVSYVHSQGIVHRDLKPDNVLLTSAEPPIVKVADFGVARAIDDKTPLTTFCGTPMYVAPEVAKQKDRTGYNNLVDSWSVGVMLFYMLTGRAPFFVDRFATDDLARVAKRKVDWKILQGARPSKEAEHLICSLLQYHPAQRMALSDAKSHPWFAKHEPTRT</sequence>
<evidence type="ECO:0000256" key="1">
    <source>
        <dbReference type="ARBA" id="ARBA00005575"/>
    </source>
</evidence>
<evidence type="ECO:0000256" key="3">
    <source>
        <dbReference type="ARBA" id="ARBA00022679"/>
    </source>
</evidence>
<dbReference type="GeneID" id="19207267"/>
<dbReference type="Pfam" id="PF00498">
    <property type="entry name" value="FHA"/>
    <property type="match status" value="1"/>
</dbReference>
<evidence type="ECO:0000256" key="8">
    <source>
        <dbReference type="PIRSR" id="PIRSR630616-2"/>
    </source>
</evidence>
<evidence type="ECO:0000256" key="5">
    <source>
        <dbReference type="ARBA" id="ARBA00022777"/>
    </source>
</evidence>
<dbReference type="GO" id="GO:0005524">
    <property type="term" value="F:ATP binding"/>
    <property type="evidence" value="ECO:0007669"/>
    <property type="project" value="UniProtKB-UniRule"/>
</dbReference>
<name>A0A5M3N308_CONPW</name>
<dbReference type="Gene3D" id="1.10.510.10">
    <property type="entry name" value="Transferase(Phosphotransferase) domain 1"/>
    <property type="match status" value="1"/>
</dbReference>
<dbReference type="PROSITE" id="PS00107">
    <property type="entry name" value="PROTEIN_KINASE_ATP"/>
    <property type="match status" value="1"/>
</dbReference>
<proteinExistence type="inferred from homology"/>
<dbReference type="OrthoDB" id="10252171at2759"/>
<dbReference type="SUPFAM" id="SSF49879">
    <property type="entry name" value="SMAD/FHA domain"/>
    <property type="match status" value="1"/>
</dbReference>
<dbReference type="InterPro" id="IPR008984">
    <property type="entry name" value="SMAD_FHA_dom_sf"/>
</dbReference>
<feature type="domain" description="FHA" evidence="12">
    <location>
        <begin position="40"/>
        <end position="94"/>
    </location>
</feature>
<dbReference type="SMART" id="SM00240">
    <property type="entry name" value="FHA"/>
    <property type="match status" value="1"/>
</dbReference>
<dbReference type="Proteomes" id="UP000053558">
    <property type="component" value="Unassembled WGS sequence"/>
</dbReference>
<dbReference type="SMART" id="SM00220">
    <property type="entry name" value="S_TKc"/>
    <property type="match status" value="1"/>
</dbReference>
<dbReference type="InterPro" id="IPR000719">
    <property type="entry name" value="Prot_kinase_dom"/>
</dbReference>
<feature type="active site" description="Proton acceptor" evidence="7">
    <location>
        <position position="268"/>
    </location>
</feature>
<evidence type="ECO:0000259" key="12">
    <source>
        <dbReference type="PROSITE" id="PS50006"/>
    </source>
</evidence>
<dbReference type="AlphaFoldDB" id="A0A5M3N308"/>
<reference evidence="15" key="1">
    <citation type="journal article" date="2012" name="Science">
        <title>The Paleozoic origin of enzymatic lignin decomposition reconstructed from 31 fungal genomes.</title>
        <authorList>
            <person name="Floudas D."/>
            <person name="Binder M."/>
            <person name="Riley R."/>
            <person name="Barry K."/>
            <person name="Blanchette R.A."/>
            <person name="Henrissat B."/>
            <person name="Martinez A.T."/>
            <person name="Otillar R."/>
            <person name="Spatafora J.W."/>
            <person name="Yadav J.S."/>
            <person name="Aerts A."/>
            <person name="Benoit I."/>
            <person name="Boyd A."/>
            <person name="Carlson A."/>
            <person name="Copeland A."/>
            <person name="Coutinho P.M."/>
            <person name="de Vries R.P."/>
            <person name="Ferreira P."/>
            <person name="Findley K."/>
            <person name="Foster B."/>
            <person name="Gaskell J."/>
            <person name="Glotzer D."/>
            <person name="Gorecki P."/>
            <person name="Heitman J."/>
            <person name="Hesse C."/>
            <person name="Hori C."/>
            <person name="Igarashi K."/>
            <person name="Jurgens J.A."/>
            <person name="Kallen N."/>
            <person name="Kersten P."/>
            <person name="Kohler A."/>
            <person name="Kuees U."/>
            <person name="Kumar T.K.A."/>
            <person name="Kuo A."/>
            <person name="LaButti K."/>
            <person name="Larrondo L.F."/>
            <person name="Lindquist E."/>
            <person name="Ling A."/>
            <person name="Lombard V."/>
            <person name="Lucas S."/>
            <person name="Lundell T."/>
            <person name="Martin R."/>
            <person name="McLaughlin D.J."/>
            <person name="Morgenstern I."/>
            <person name="Morin E."/>
            <person name="Murat C."/>
            <person name="Nagy L.G."/>
            <person name="Nolan M."/>
            <person name="Ohm R.A."/>
            <person name="Patyshakuliyeva A."/>
            <person name="Rokas A."/>
            <person name="Ruiz-Duenas F.J."/>
            <person name="Sabat G."/>
            <person name="Salamov A."/>
            <person name="Samejima M."/>
            <person name="Schmutz J."/>
            <person name="Slot J.C."/>
            <person name="St John F."/>
            <person name="Stenlid J."/>
            <person name="Sun H."/>
            <person name="Sun S."/>
            <person name="Syed K."/>
            <person name="Tsang A."/>
            <person name="Wiebenga A."/>
            <person name="Young D."/>
            <person name="Pisabarro A."/>
            <person name="Eastwood D.C."/>
            <person name="Martin F."/>
            <person name="Cullen D."/>
            <person name="Grigoriev I.V."/>
            <person name="Hibbett D.S."/>
        </authorList>
    </citation>
    <scope>NUCLEOTIDE SEQUENCE [LARGE SCALE GENOMIC DNA]</scope>
    <source>
        <strain evidence="15">RWD-64-598 SS2</strain>
    </source>
</reference>
<dbReference type="FunFam" id="1.10.510.10:FF:000571">
    <property type="entry name" value="Maternal embryonic leucine zipper kinase"/>
    <property type="match status" value="1"/>
</dbReference>
<evidence type="ECO:0000256" key="9">
    <source>
        <dbReference type="PIRSR" id="PIRSR630616-3"/>
    </source>
</evidence>
<comment type="caution">
    <text evidence="14">The sequence shown here is derived from an EMBL/GenBank/DDBJ whole genome shotgun (WGS) entry which is preliminary data.</text>
</comment>
<comment type="similarity">
    <text evidence="1">Belongs to the protein kinase superfamily. CAMK Ser/Thr protein kinase family. CHEK2 subfamily.</text>
</comment>
<evidence type="ECO:0000313" key="15">
    <source>
        <dbReference type="Proteomes" id="UP000053558"/>
    </source>
</evidence>
<keyword evidence="15" id="KW-1185">Reference proteome</keyword>
<organism evidence="14 15">
    <name type="scientific">Coniophora puteana (strain RWD-64-598)</name>
    <name type="common">Brown rot fungus</name>
    <dbReference type="NCBI Taxonomy" id="741705"/>
    <lineage>
        <taxon>Eukaryota</taxon>
        <taxon>Fungi</taxon>
        <taxon>Dikarya</taxon>
        <taxon>Basidiomycota</taxon>
        <taxon>Agaricomycotina</taxon>
        <taxon>Agaricomycetes</taxon>
        <taxon>Agaricomycetidae</taxon>
        <taxon>Boletales</taxon>
        <taxon>Coniophorineae</taxon>
        <taxon>Coniophoraceae</taxon>
        <taxon>Coniophora</taxon>
    </lineage>
</organism>
<evidence type="ECO:0000256" key="10">
    <source>
        <dbReference type="PROSITE-ProRule" id="PRU10141"/>
    </source>
</evidence>
<feature type="binding site" evidence="8 10">
    <location>
        <position position="171"/>
    </location>
    <ligand>
        <name>ATP</name>
        <dbReference type="ChEBI" id="CHEBI:30616"/>
    </ligand>
</feature>
<keyword evidence="4 8" id="KW-0547">Nucleotide-binding</keyword>
<protein>
    <submittedName>
        <fullName evidence="14">Kinase-like protein</fullName>
    </submittedName>
</protein>
<dbReference type="PROSITE" id="PS50011">
    <property type="entry name" value="PROTEIN_KINASE_DOM"/>
    <property type="match status" value="1"/>
</dbReference>
<evidence type="ECO:0000256" key="6">
    <source>
        <dbReference type="ARBA" id="ARBA00022840"/>
    </source>
</evidence>
<dbReference type="SUPFAM" id="SSF56112">
    <property type="entry name" value="Protein kinase-like (PK-like)"/>
    <property type="match status" value="1"/>
</dbReference>
<dbReference type="EMBL" id="JH711574">
    <property type="protein sequence ID" value="EIW85779.1"/>
    <property type="molecule type" value="Genomic_DNA"/>
</dbReference>
<dbReference type="RefSeq" id="XP_007764075.1">
    <property type="nucleotide sequence ID" value="XM_007765885.1"/>
</dbReference>
<feature type="cross-link" description="Glycyl lysine isopeptide (Lys-Gly) (interchain with G-Cter in SUMO2)" evidence="9">
    <location>
        <position position="270"/>
    </location>
</feature>
<dbReference type="KEGG" id="cput:CONPUDRAFT_48372"/>
<evidence type="ECO:0000256" key="11">
    <source>
        <dbReference type="RuleBase" id="RU000304"/>
    </source>
</evidence>
<dbReference type="Gene3D" id="2.60.200.20">
    <property type="match status" value="1"/>
</dbReference>